<accession>A0A0G4JU10</accession>
<proteinExistence type="predicted"/>
<protein>
    <submittedName>
        <fullName evidence="1">Uncharacterized protein</fullName>
    </submittedName>
</protein>
<dbReference type="EMBL" id="CGIG01000001">
    <property type="protein sequence ID" value="CPR15952.1"/>
    <property type="molecule type" value="Genomic_DNA"/>
</dbReference>
<organism evidence="1 2">
    <name type="scientific">Brenneria goodwinii</name>
    <dbReference type="NCBI Taxonomy" id="1109412"/>
    <lineage>
        <taxon>Bacteria</taxon>
        <taxon>Pseudomonadati</taxon>
        <taxon>Pseudomonadota</taxon>
        <taxon>Gammaproteobacteria</taxon>
        <taxon>Enterobacterales</taxon>
        <taxon>Pectobacteriaceae</taxon>
        <taxon>Brenneria</taxon>
    </lineage>
</organism>
<evidence type="ECO:0000313" key="2">
    <source>
        <dbReference type="Proteomes" id="UP000044377"/>
    </source>
</evidence>
<dbReference type="STRING" id="1109412.BN1221_01806c"/>
<sequence>MVEENRLQMAGETQYIGSCQAKGGSVAENRYFLDLQNVFIF</sequence>
<reference evidence="2" key="1">
    <citation type="submission" date="2015-01" db="EMBL/GenBank/DDBJ databases">
        <authorList>
            <person name="Paterson Steve"/>
        </authorList>
    </citation>
    <scope>NUCLEOTIDE SEQUENCE [LARGE SCALE GENOMIC DNA]</scope>
    <source>
        <strain evidence="2">OBR1</strain>
    </source>
</reference>
<keyword evidence="2" id="KW-1185">Reference proteome</keyword>
<evidence type="ECO:0000313" key="1">
    <source>
        <dbReference type="EMBL" id="CPR15952.1"/>
    </source>
</evidence>
<gene>
    <name evidence="1" type="ORF">BN1221_01806c</name>
</gene>
<dbReference type="AlphaFoldDB" id="A0A0G4JU10"/>
<name>A0A0G4JU10_9GAMM</name>
<dbReference type="Proteomes" id="UP000044377">
    <property type="component" value="Unassembled WGS sequence"/>
</dbReference>